<dbReference type="Proteomes" id="UP001056756">
    <property type="component" value="Chromosome"/>
</dbReference>
<name>A0A9J6Z9K2_9BACL</name>
<dbReference type="PROSITE" id="PS51257">
    <property type="entry name" value="PROKAR_LIPOPROTEIN"/>
    <property type="match status" value="1"/>
</dbReference>
<gene>
    <name evidence="2" type="ORF">NAG76_12075</name>
</gene>
<evidence type="ECO:0000313" key="3">
    <source>
        <dbReference type="Proteomes" id="UP001056756"/>
    </source>
</evidence>
<dbReference type="AlphaFoldDB" id="A0A9J6Z9K2"/>
<accession>A0A9J6Z9K2</accession>
<feature type="compositionally biased region" description="Low complexity" evidence="1">
    <location>
        <begin position="70"/>
        <end position="81"/>
    </location>
</feature>
<dbReference type="EMBL" id="CP097899">
    <property type="protein sequence ID" value="URN92632.1"/>
    <property type="molecule type" value="Genomic_DNA"/>
</dbReference>
<reference evidence="2" key="1">
    <citation type="submission" date="2022-05" db="EMBL/GenBank/DDBJ databases">
        <title>Novel bacterial taxa in a minimal lignocellulolytic consortium and its capacity to transform plastics disclosed by genome-resolved metagenomics.</title>
        <authorList>
            <person name="Rodriguez C.A.D."/>
            <person name="Diaz-Garcia L."/>
            <person name="Herrera K."/>
            <person name="Tarazona N.A."/>
            <person name="Sproer C."/>
            <person name="Overmann J."/>
            <person name="Jimenez D.J."/>
        </authorList>
    </citation>
    <scope>NUCLEOTIDE SEQUENCE</scope>
    <source>
        <strain evidence="2">MAG5</strain>
    </source>
</reference>
<sequence>MKIRYIVMTVAIVALLSGCGEQGGNKVNQSNNNVNAPAATEITGNEGATNEGTTPSTSEKPDATNYNQLEPTEPTTTESSSDQILIIIDQTEKPIEGNSFDFSVQKRPEGYMLSSMKWSSSSSEVVNTLQEAIEHGGNGEDGFYISGNGQFMGFFYDDSLKGEKGTVSFTFTNDAGKTLTWEKVITLN</sequence>
<protein>
    <submittedName>
        <fullName evidence="2">Uncharacterized protein</fullName>
    </submittedName>
</protein>
<organism evidence="2 3">
    <name type="scientific">Candidatus Pristimantibacillus lignocellulolyticus</name>
    <dbReference type="NCBI Taxonomy" id="2994561"/>
    <lineage>
        <taxon>Bacteria</taxon>
        <taxon>Bacillati</taxon>
        <taxon>Bacillota</taxon>
        <taxon>Bacilli</taxon>
        <taxon>Bacillales</taxon>
        <taxon>Paenibacillaceae</taxon>
        <taxon>Candidatus Pristimantibacillus</taxon>
    </lineage>
</organism>
<evidence type="ECO:0000256" key="1">
    <source>
        <dbReference type="SAM" id="MobiDB-lite"/>
    </source>
</evidence>
<feature type="region of interest" description="Disordered" evidence="1">
    <location>
        <begin position="28"/>
        <end position="81"/>
    </location>
</feature>
<dbReference type="KEGG" id="plig:NAG76_12075"/>
<proteinExistence type="predicted"/>
<evidence type="ECO:0000313" key="2">
    <source>
        <dbReference type="EMBL" id="URN92632.1"/>
    </source>
</evidence>
<feature type="compositionally biased region" description="Low complexity" evidence="1">
    <location>
        <begin position="28"/>
        <end position="54"/>
    </location>
</feature>